<feature type="domain" description="FAD-binding" evidence="4">
    <location>
        <begin position="8"/>
        <end position="347"/>
    </location>
</feature>
<comment type="caution">
    <text evidence="5">The sequence shown here is derived from an EMBL/GenBank/DDBJ whole genome shotgun (WGS) entry which is preliminary data.</text>
</comment>
<dbReference type="Gene3D" id="3.40.30.120">
    <property type="match status" value="1"/>
</dbReference>
<evidence type="ECO:0000313" key="5">
    <source>
        <dbReference type="EMBL" id="MBL1091742.1"/>
    </source>
</evidence>
<sequence>MLDMQSNDYDVLIAGGGPVGLMLAGELRMYGVSTLVVERLKSGAHEPRTLTIHARTLELMDRRNLLADFMAAEKDTAHLDEYRRRLANDSARGHFAGLFVLGRGTATTEQPRELAVPREAIETVLTRRATETGAVVRHGAQVVGFEQDAGGVSVTVEDAQGMRVIRAGYLVGCDGGRSTVRKLAGIDFPGTAPQLVSWMGLGAVTDGGRLPMGWQRNERGWFMRMPDGRISTTEWDRPLPDTPATAQELIDSVHRVTGERIEFTDVRFVSRFTDSTRLAAQYRTGRILLAGDAAHVHFPAGGQGANLGIQDAVNLGWKLAAACQGRPGLLDTYDAERRPVAERVLHNTRAQAALMRPGAQVDALRELFTQLMGFDEVNDYLTDGVYGTDVHYGGSDDARVGAFVADRQLKTDSGPIRLAELLREGRPLLLDLSGTSAAVRVAEPWSDRVRAVAAQDTDAEAAVLLIRPDGHLAWAGDEPVHGEDLHTALTDWFGPARP</sequence>
<reference evidence="5 6" key="1">
    <citation type="submission" date="2021-01" db="EMBL/GenBank/DDBJ databases">
        <title>WGS of actinomycetes isolated from Thailand.</title>
        <authorList>
            <person name="Thawai C."/>
        </authorList>
    </citation>
    <scope>NUCLEOTIDE SEQUENCE [LARGE SCALE GENOMIC DNA]</scope>
    <source>
        <strain evidence="5 6">CH9-7</strain>
    </source>
</reference>
<dbReference type="PANTHER" id="PTHR43004:SF19">
    <property type="entry name" value="BINDING MONOOXYGENASE, PUTATIVE (JCVI)-RELATED"/>
    <property type="match status" value="1"/>
</dbReference>
<evidence type="ECO:0000313" key="6">
    <source>
        <dbReference type="Proteomes" id="UP000629371"/>
    </source>
</evidence>
<accession>A0ABS1MVC8</accession>
<dbReference type="InterPro" id="IPR050641">
    <property type="entry name" value="RIFMO-like"/>
</dbReference>
<comment type="cofactor">
    <cofactor evidence="1">
        <name>FAD</name>
        <dbReference type="ChEBI" id="CHEBI:57692"/>
    </cofactor>
</comment>
<evidence type="ECO:0000256" key="1">
    <source>
        <dbReference type="ARBA" id="ARBA00001974"/>
    </source>
</evidence>
<dbReference type="Pfam" id="PF21274">
    <property type="entry name" value="Rng_hyd_C"/>
    <property type="match status" value="1"/>
</dbReference>
<proteinExistence type="predicted"/>
<dbReference type="Gene3D" id="3.50.50.60">
    <property type="entry name" value="FAD/NAD(P)-binding domain"/>
    <property type="match status" value="2"/>
</dbReference>
<dbReference type="GO" id="GO:0004497">
    <property type="term" value="F:monooxygenase activity"/>
    <property type="evidence" value="ECO:0007669"/>
    <property type="project" value="UniProtKB-KW"/>
</dbReference>
<evidence type="ECO:0000256" key="3">
    <source>
        <dbReference type="ARBA" id="ARBA00022827"/>
    </source>
</evidence>
<organism evidence="5 6">
    <name type="scientific">Streptomyces siderophoricus</name>
    <dbReference type="NCBI Taxonomy" id="2802281"/>
    <lineage>
        <taxon>Bacteria</taxon>
        <taxon>Bacillati</taxon>
        <taxon>Actinomycetota</taxon>
        <taxon>Actinomycetes</taxon>
        <taxon>Kitasatosporales</taxon>
        <taxon>Streptomycetaceae</taxon>
        <taxon>Streptomyces</taxon>
    </lineage>
</organism>
<keyword evidence="5" id="KW-0560">Oxidoreductase</keyword>
<dbReference type="InterPro" id="IPR036188">
    <property type="entry name" value="FAD/NAD-bd_sf"/>
</dbReference>
<dbReference type="Proteomes" id="UP000629371">
    <property type="component" value="Unassembled WGS sequence"/>
</dbReference>
<dbReference type="EMBL" id="JAERRI010000010">
    <property type="protein sequence ID" value="MBL1091742.1"/>
    <property type="molecule type" value="Genomic_DNA"/>
</dbReference>
<protein>
    <submittedName>
        <fullName evidence="5">FAD-dependent monooxygenase</fullName>
    </submittedName>
</protein>
<evidence type="ECO:0000256" key="2">
    <source>
        <dbReference type="ARBA" id="ARBA00022630"/>
    </source>
</evidence>
<gene>
    <name evidence="5" type="ORF">JK360_20470</name>
</gene>
<evidence type="ECO:0000259" key="4">
    <source>
        <dbReference type="Pfam" id="PF01494"/>
    </source>
</evidence>
<dbReference type="Pfam" id="PF01494">
    <property type="entry name" value="FAD_binding_3"/>
    <property type="match status" value="1"/>
</dbReference>
<keyword evidence="2" id="KW-0285">Flavoprotein</keyword>
<dbReference type="SUPFAM" id="SSF51905">
    <property type="entry name" value="FAD/NAD(P)-binding domain"/>
    <property type="match status" value="1"/>
</dbReference>
<dbReference type="PRINTS" id="PR00420">
    <property type="entry name" value="RNGMNOXGNASE"/>
</dbReference>
<keyword evidence="3" id="KW-0274">FAD</keyword>
<keyword evidence="5" id="KW-0503">Monooxygenase</keyword>
<dbReference type="PANTHER" id="PTHR43004">
    <property type="entry name" value="TRK SYSTEM POTASSIUM UPTAKE PROTEIN"/>
    <property type="match status" value="1"/>
</dbReference>
<keyword evidence="6" id="KW-1185">Reference proteome</keyword>
<name>A0ABS1MVC8_9ACTN</name>
<dbReference type="InterPro" id="IPR002938">
    <property type="entry name" value="FAD-bd"/>
</dbReference>